<gene>
    <name evidence="2" type="ORF">678</name>
</gene>
<evidence type="ECO:0000313" key="2">
    <source>
        <dbReference type="EMBL" id="CFX16446.1"/>
    </source>
</evidence>
<keyword evidence="1" id="KW-0472">Membrane</keyword>
<feature type="transmembrane region" description="Helical" evidence="1">
    <location>
        <begin position="62"/>
        <end position="81"/>
    </location>
</feature>
<keyword evidence="1" id="KW-1133">Transmembrane helix</keyword>
<dbReference type="EMBL" id="CGIH01000009">
    <property type="protein sequence ID" value="CFX16446.1"/>
    <property type="molecule type" value="Genomic_DNA"/>
</dbReference>
<dbReference type="OrthoDB" id="9766496at2"/>
<evidence type="ECO:0000313" key="3">
    <source>
        <dbReference type="Proteomes" id="UP000045545"/>
    </source>
</evidence>
<name>A0A0E4G9Y5_9FIRM</name>
<evidence type="ECO:0000256" key="1">
    <source>
        <dbReference type="SAM" id="Phobius"/>
    </source>
</evidence>
<reference evidence="2 3" key="1">
    <citation type="submission" date="2015-03" db="EMBL/GenBank/DDBJ databases">
        <authorList>
            <person name="Murphy D."/>
        </authorList>
    </citation>
    <scope>NUCLEOTIDE SEQUENCE [LARGE SCALE GENOMIC DNA]</scope>
    <source>
        <strain evidence="2 3">OL-4</strain>
    </source>
</reference>
<sequence>MNKKKDKAFPFRVAFTIIVVALDFLVIPQLLIIPLLIKQQSLAAFHFSFFGAIKAMPDVFHIWSWLQPLAVGLIVGIWLTGRSLVNVNYDSDLPQVAGHGQHGTARWLSETEVDTFFNAHKF</sequence>
<keyword evidence="1" id="KW-0812">Transmembrane</keyword>
<accession>A0A0E4G9Y5</accession>
<feature type="transmembrane region" description="Helical" evidence="1">
    <location>
        <begin position="12"/>
        <end position="37"/>
    </location>
</feature>
<keyword evidence="3" id="KW-1185">Reference proteome</keyword>
<protein>
    <submittedName>
        <fullName evidence="2">Uncharacterized</fullName>
    </submittedName>
</protein>
<dbReference type="STRING" id="690567.678"/>
<proteinExistence type="predicted"/>
<dbReference type="Proteomes" id="UP000045545">
    <property type="component" value="Unassembled WGS sequence"/>
</dbReference>
<dbReference type="RefSeq" id="WP_052729571.1">
    <property type="nucleotide sequence ID" value="NZ_CGIH01000009.1"/>
</dbReference>
<dbReference type="AlphaFoldDB" id="A0A0E4G9Y5"/>
<organism evidence="2 3">
    <name type="scientific">Syntrophomonas zehnderi OL-4</name>
    <dbReference type="NCBI Taxonomy" id="690567"/>
    <lineage>
        <taxon>Bacteria</taxon>
        <taxon>Bacillati</taxon>
        <taxon>Bacillota</taxon>
        <taxon>Clostridia</taxon>
        <taxon>Eubacteriales</taxon>
        <taxon>Syntrophomonadaceae</taxon>
        <taxon>Syntrophomonas</taxon>
    </lineage>
</organism>